<dbReference type="InterPro" id="IPR002934">
    <property type="entry name" value="Polymerase_NTP_transf_dom"/>
</dbReference>
<evidence type="ECO:0000259" key="1">
    <source>
        <dbReference type="Pfam" id="PF01909"/>
    </source>
</evidence>
<dbReference type="OrthoDB" id="8223306at2"/>
<evidence type="ECO:0000313" key="2">
    <source>
        <dbReference type="EMBL" id="KTT22563.1"/>
    </source>
</evidence>
<sequence>MQPLDALLSKPEQRLLSVVLPNPDQDFGTLELLERMGSGRGGGSTVLRRWTACGLLRERRVGNQRRLSADPQFLLYPELRRMILKTVGLAAPLAAALAPLADRLTDAFVFGSVAAGTDTGGSDIDVALVGSIGLFDVSPLLDQAQDDLGRPIHASVYSPSEWSTDDPVLQAIKTSPRLDLMQAIHAQTR</sequence>
<gene>
    <name evidence="2" type="ORF">NS331_09350</name>
</gene>
<dbReference type="CDD" id="cd05403">
    <property type="entry name" value="NT_KNTase_like"/>
    <property type="match status" value="1"/>
</dbReference>
<feature type="domain" description="Polymerase nucleotidyl transferase" evidence="1">
    <location>
        <begin position="105"/>
        <end position="161"/>
    </location>
</feature>
<dbReference type="GO" id="GO:0016779">
    <property type="term" value="F:nucleotidyltransferase activity"/>
    <property type="evidence" value="ECO:0007669"/>
    <property type="project" value="InterPro"/>
</dbReference>
<organism evidence="2 3">
    <name type="scientific">Pseudacidovorax intermedius</name>
    <dbReference type="NCBI Taxonomy" id="433924"/>
    <lineage>
        <taxon>Bacteria</taxon>
        <taxon>Pseudomonadati</taxon>
        <taxon>Pseudomonadota</taxon>
        <taxon>Betaproteobacteria</taxon>
        <taxon>Burkholderiales</taxon>
        <taxon>Comamonadaceae</taxon>
        <taxon>Pseudacidovorax</taxon>
    </lineage>
</organism>
<dbReference type="Pfam" id="PF01909">
    <property type="entry name" value="NTP_transf_2"/>
    <property type="match status" value="1"/>
</dbReference>
<comment type="caution">
    <text evidence="2">The sequence shown here is derived from an EMBL/GenBank/DDBJ whole genome shotgun (WGS) entry which is preliminary data.</text>
</comment>
<keyword evidence="3" id="KW-1185">Reference proteome</keyword>
<dbReference type="Gene3D" id="3.30.460.10">
    <property type="entry name" value="Beta Polymerase, domain 2"/>
    <property type="match status" value="1"/>
</dbReference>
<dbReference type="AlphaFoldDB" id="A0A147GY64"/>
<protein>
    <recommendedName>
        <fullName evidence="1">Polymerase nucleotidyl transferase domain-containing protein</fullName>
    </recommendedName>
</protein>
<reference evidence="2 3" key="1">
    <citation type="journal article" date="2016" name="Front. Microbiol.">
        <title>Genomic Resource of Rice Seed Associated Bacteria.</title>
        <authorList>
            <person name="Midha S."/>
            <person name="Bansal K."/>
            <person name="Sharma S."/>
            <person name="Kumar N."/>
            <person name="Patil P.P."/>
            <person name="Chaudhry V."/>
            <person name="Patil P.B."/>
        </authorList>
    </citation>
    <scope>NUCLEOTIDE SEQUENCE [LARGE SCALE GENOMIC DNA]</scope>
    <source>
        <strain evidence="2 3">NS331</strain>
    </source>
</reference>
<accession>A0A147GY64</accession>
<name>A0A147GY64_9BURK</name>
<dbReference type="InterPro" id="IPR043519">
    <property type="entry name" value="NT_sf"/>
</dbReference>
<dbReference type="RefSeq" id="WP_058641736.1">
    <property type="nucleotide sequence ID" value="NZ_LDSL01000056.1"/>
</dbReference>
<proteinExistence type="predicted"/>
<dbReference type="EMBL" id="LDSL01000056">
    <property type="protein sequence ID" value="KTT22563.1"/>
    <property type="molecule type" value="Genomic_DNA"/>
</dbReference>
<dbReference type="Proteomes" id="UP000072741">
    <property type="component" value="Unassembled WGS sequence"/>
</dbReference>
<evidence type="ECO:0000313" key="3">
    <source>
        <dbReference type="Proteomes" id="UP000072741"/>
    </source>
</evidence>
<dbReference type="SUPFAM" id="SSF81301">
    <property type="entry name" value="Nucleotidyltransferase"/>
    <property type="match status" value="1"/>
</dbReference>